<dbReference type="EMBL" id="WJQU01000004">
    <property type="protein sequence ID" value="KAJ6636561.1"/>
    <property type="molecule type" value="Genomic_DNA"/>
</dbReference>
<reference evidence="2" key="1">
    <citation type="submission" date="2022-07" db="EMBL/GenBank/DDBJ databases">
        <authorList>
            <person name="Trinca V."/>
            <person name="Uliana J.V.C."/>
            <person name="Torres T.T."/>
            <person name="Ward R.J."/>
            <person name="Monesi N."/>
        </authorList>
    </citation>
    <scope>NUCLEOTIDE SEQUENCE</scope>
    <source>
        <strain evidence="2">HSMRA1968</strain>
        <tissue evidence="2">Whole embryos</tissue>
    </source>
</reference>
<organism evidence="2 3">
    <name type="scientific">Pseudolycoriella hygida</name>
    <dbReference type="NCBI Taxonomy" id="35572"/>
    <lineage>
        <taxon>Eukaryota</taxon>
        <taxon>Metazoa</taxon>
        <taxon>Ecdysozoa</taxon>
        <taxon>Arthropoda</taxon>
        <taxon>Hexapoda</taxon>
        <taxon>Insecta</taxon>
        <taxon>Pterygota</taxon>
        <taxon>Neoptera</taxon>
        <taxon>Endopterygota</taxon>
        <taxon>Diptera</taxon>
        <taxon>Nematocera</taxon>
        <taxon>Sciaroidea</taxon>
        <taxon>Sciaridae</taxon>
        <taxon>Pseudolycoriella</taxon>
    </lineage>
</organism>
<feature type="compositionally biased region" description="Basic and acidic residues" evidence="1">
    <location>
        <begin position="1"/>
        <end position="17"/>
    </location>
</feature>
<dbReference type="Proteomes" id="UP001151699">
    <property type="component" value="Chromosome C"/>
</dbReference>
<feature type="region of interest" description="Disordered" evidence="1">
    <location>
        <begin position="1"/>
        <end position="36"/>
    </location>
</feature>
<protein>
    <submittedName>
        <fullName evidence="2">Uncharacterized protein</fullName>
    </submittedName>
</protein>
<dbReference type="AlphaFoldDB" id="A0A9Q0MRD0"/>
<accession>A0A9Q0MRD0</accession>
<keyword evidence="3" id="KW-1185">Reference proteome</keyword>
<comment type="caution">
    <text evidence="2">The sequence shown here is derived from an EMBL/GenBank/DDBJ whole genome shotgun (WGS) entry which is preliminary data.</text>
</comment>
<gene>
    <name evidence="2" type="ORF">Bhyg_15152</name>
</gene>
<evidence type="ECO:0000256" key="1">
    <source>
        <dbReference type="SAM" id="MobiDB-lite"/>
    </source>
</evidence>
<name>A0A9Q0MRD0_9DIPT</name>
<proteinExistence type="predicted"/>
<evidence type="ECO:0000313" key="3">
    <source>
        <dbReference type="Proteomes" id="UP001151699"/>
    </source>
</evidence>
<sequence length="36" mass="3906">MNSPGRKEEKKSNKRDSPILTSMAIATTIKSAGKDD</sequence>
<evidence type="ECO:0000313" key="2">
    <source>
        <dbReference type="EMBL" id="KAJ6636561.1"/>
    </source>
</evidence>